<feature type="transmembrane region" description="Helical" evidence="6">
    <location>
        <begin position="131"/>
        <end position="148"/>
    </location>
</feature>
<evidence type="ECO:0000256" key="3">
    <source>
        <dbReference type="ARBA" id="ARBA00022692"/>
    </source>
</evidence>
<feature type="transmembrane region" description="Helical" evidence="6">
    <location>
        <begin position="48"/>
        <end position="70"/>
    </location>
</feature>
<dbReference type="Proteomes" id="UP000070326">
    <property type="component" value="Unassembled WGS sequence"/>
</dbReference>
<dbReference type="RefSeq" id="WP_061101652.1">
    <property type="nucleotide sequence ID" value="NZ_JAQMMT010000004.1"/>
</dbReference>
<keyword evidence="2 6" id="KW-1003">Cell membrane</keyword>
<feature type="domain" description="VTT" evidence="7">
    <location>
        <begin position="62"/>
        <end position="183"/>
    </location>
</feature>
<evidence type="ECO:0000256" key="4">
    <source>
        <dbReference type="ARBA" id="ARBA00022989"/>
    </source>
</evidence>
<evidence type="ECO:0000256" key="6">
    <source>
        <dbReference type="RuleBase" id="RU366058"/>
    </source>
</evidence>
<evidence type="ECO:0000256" key="2">
    <source>
        <dbReference type="ARBA" id="ARBA00022475"/>
    </source>
</evidence>
<feature type="transmembrane region" description="Helical" evidence="6">
    <location>
        <begin position="82"/>
        <end position="103"/>
    </location>
</feature>
<comment type="subcellular location">
    <subcellularLocation>
        <location evidence="1 6">Cell membrane</location>
        <topology evidence="1 6">Multi-pass membrane protein</topology>
    </subcellularLocation>
</comment>
<proteinExistence type="inferred from homology"/>
<evidence type="ECO:0000313" key="8">
    <source>
        <dbReference type="EMBL" id="KXI14089.1"/>
    </source>
</evidence>
<keyword evidence="3 6" id="KW-0812">Transmembrane</keyword>
<gene>
    <name evidence="8" type="ORF">HMPREF3195_00420</name>
</gene>
<comment type="similarity">
    <text evidence="6">Belongs to the TVP38/TMEM64 family.</text>
</comment>
<dbReference type="PATRIC" id="fig|1261.5.peg.426"/>
<organism evidence="8 9">
    <name type="scientific">Peptostreptococcus anaerobius</name>
    <dbReference type="NCBI Taxonomy" id="1261"/>
    <lineage>
        <taxon>Bacteria</taxon>
        <taxon>Bacillati</taxon>
        <taxon>Bacillota</taxon>
        <taxon>Clostridia</taxon>
        <taxon>Peptostreptococcales</taxon>
        <taxon>Peptostreptococcaceae</taxon>
        <taxon>Peptostreptococcus</taxon>
    </lineage>
</organism>
<keyword evidence="5 6" id="KW-0472">Membrane</keyword>
<dbReference type="EMBL" id="LSQZ01000014">
    <property type="protein sequence ID" value="KXI14089.1"/>
    <property type="molecule type" value="Genomic_DNA"/>
</dbReference>
<keyword evidence="4 6" id="KW-1133">Transmembrane helix</keyword>
<feature type="transmembrane region" description="Helical" evidence="6">
    <location>
        <begin position="160"/>
        <end position="181"/>
    </location>
</feature>
<evidence type="ECO:0000256" key="1">
    <source>
        <dbReference type="ARBA" id="ARBA00004651"/>
    </source>
</evidence>
<reference evidence="8 9" key="1">
    <citation type="submission" date="2016-02" db="EMBL/GenBank/DDBJ databases">
        <authorList>
            <person name="Wen L."/>
            <person name="He K."/>
            <person name="Yang H."/>
        </authorList>
    </citation>
    <scope>NUCLEOTIDE SEQUENCE [LARGE SCALE GENOMIC DNA]</scope>
    <source>
        <strain evidence="8 9">MJR8628A</strain>
    </source>
</reference>
<evidence type="ECO:0000313" key="9">
    <source>
        <dbReference type="Proteomes" id="UP000070326"/>
    </source>
</evidence>
<dbReference type="InterPro" id="IPR015414">
    <property type="entry name" value="TMEM64"/>
</dbReference>
<comment type="caution">
    <text evidence="8">The sequence shown here is derived from an EMBL/GenBank/DDBJ whole genome shotgun (WGS) entry which is preliminary data.</text>
</comment>
<dbReference type="STRING" id="1261.HMPREF3195_00420"/>
<dbReference type="GO" id="GO:0005886">
    <property type="term" value="C:plasma membrane"/>
    <property type="evidence" value="ECO:0007669"/>
    <property type="project" value="UniProtKB-SubCell"/>
</dbReference>
<feature type="transmembrane region" description="Helical" evidence="6">
    <location>
        <begin position="193"/>
        <end position="214"/>
    </location>
</feature>
<dbReference type="AlphaFoldDB" id="A0A135YXH8"/>
<dbReference type="PANTHER" id="PTHR12677:SF59">
    <property type="entry name" value="GOLGI APPARATUS MEMBRANE PROTEIN TVP38-RELATED"/>
    <property type="match status" value="1"/>
</dbReference>
<evidence type="ECO:0000259" key="7">
    <source>
        <dbReference type="Pfam" id="PF09335"/>
    </source>
</evidence>
<sequence>MTKKINKKTIFIVLGLVLLFLFYKFFLRGITAQSIRDWVNGFGVLAPIAYIFVWAVLPVFFFPVPILALAGGLSFGLIDGSIYTIVGAVVNSSIMFWMAKLLAKDLVASYLERKMPEKWWNRFMKLGKRDGFFVVFICRLIPVMPYNVINYASGLTEISFVSYSLATILGILPGTVIFLNVGDKILDIRSPEFIWSIVFVVLLTIISIMLGKYVSKKADEKEKRLKKS</sequence>
<dbReference type="eggNOG" id="COG0398">
    <property type="taxonomic scope" value="Bacteria"/>
</dbReference>
<dbReference type="InterPro" id="IPR032816">
    <property type="entry name" value="VTT_dom"/>
</dbReference>
<dbReference type="PANTHER" id="PTHR12677">
    <property type="entry name" value="GOLGI APPARATUS MEMBRANE PROTEIN TVP38-RELATED"/>
    <property type="match status" value="1"/>
</dbReference>
<protein>
    <recommendedName>
        <fullName evidence="6">TVP38/TMEM64 family membrane protein</fullName>
    </recommendedName>
</protein>
<dbReference type="Pfam" id="PF09335">
    <property type="entry name" value="VTT_dom"/>
    <property type="match status" value="1"/>
</dbReference>
<evidence type="ECO:0000256" key="5">
    <source>
        <dbReference type="ARBA" id="ARBA00023136"/>
    </source>
</evidence>
<accession>A0A135YXH8</accession>
<name>A0A135YXH8_9FIRM</name>